<feature type="transmembrane region" description="Helical" evidence="8">
    <location>
        <begin position="182"/>
        <end position="199"/>
    </location>
</feature>
<reference evidence="10 11" key="1">
    <citation type="journal article" date="2016" name="Nat. Commun.">
        <title>Thousands of microbial genomes shed light on interconnected biogeochemical processes in an aquifer system.</title>
        <authorList>
            <person name="Anantharaman K."/>
            <person name="Brown C.T."/>
            <person name="Hug L.A."/>
            <person name="Sharon I."/>
            <person name="Castelle C.J."/>
            <person name="Probst A.J."/>
            <person name="Thomas B.C."/>
            <person name="Singh A."/>
            <person name="Wilkins M.J."/>
            <person name="Karaoz U."/>
            <person name="Brodie E.L."/>
            <person name="Williams K.H."/>
            <person name="Hubbard S.S."/>
            <person name="Banfield J.F."/>
        </authorList>
    </citation>
    <scope>NUCLEOTIDE SEQUENCE [LARGE SCALE GENOMIC DNA]</scope>
</reference>
<organism evidence="10 11">
    <name type="scientific">Candidatus Fischerbacteria bacterium RBG_13_37_8</name>
    <dbReference type="NCBI Taxonomy" id="1817863"/>
    <lineage>
        <taxon>Bacteria</taxon>
        <taxon>Candidatus Fischeribacteriota</taxon>
    </lineage>
</organism>
<feature type="transmembrane region" description="Helical" evidence="8">
    <location>
        <begin position="113"/>
        <end position="132"/>
    </location>
</feature>
<feature type="transmembrane region" description="Helical" evidence="8">
    <location>
        <begin position="71"/>
        <end position="101"/>
    </location>
</feature>
<dbReference type="PANTHER" id="PTHR33908:SF11">
    <property type="entry name" value="MEMBRANE PROTEIN"/>
    <property type="match status" value="1"/>
</dbReference>
<keyword evidence="4" id="KW-0808">Transferase</keyword>
<evidence type="ECO:0000256" key="4">
    <source>
        <dbReference type="ARBA" id="ARBA00022679"/>
    </source>
</evidence>
<dbReference type="EMBL" id="MFGW01000127">
    <property type="protein sequence ID" value="OGF64884.1"/>
    <property type="molecule type" value="Genomic_DNA"/>
</dbReference>
<dbReference type="AlphaFoldDB" id="A0A1F5VN99"/>
<proteinExistence type="predicted"/>
<accession>A0A1F5VN99</accession>
<comment type="caution">
    <text evidence="10">The sequence shown here is derived from an EMBL/GenBank/DDBJ whole genome shotgun (WGS) entry which is preliminary data.</text>
</comment>
<feature type="transmembrane region" description="Helical" evidence="8">
    <location>
        <begin position="138"/>
        <end position="154"/>
    </location>
</feature>
<comment type="subcellular location">
    <subcellularLocation>
        <location evidence="1">Cell membrane</location>
        <topology evidence="1">Multi-pass membrane protein</topology>
    </subcellularLocation>
</comment>
<feature type="transmembrane region" description="Helical" evidence="8">
    <location>
        <begin position="7"/>
        <end position="26"/>
    </location>
</feature>
<dbReference type="GO" id="GO:0016763">
    <property type="term" value="F:pentosyltransferase activity"/>
    <property type="evidence" value="ECO:0007669"/>
    <property type="project" value="TreeGrafter"/>
</dbReference>
<evidence type="ECO:0000313" key="10">
    <source>
        <dbReference type="EMBL" id="OGF64884.1"/>
    </source>
</evidence>
<dbReference type="Proteomes" id="UP000178943">
    <property type="component" value="Unassembled WGS sequence"/>
</dbReference>
<evidence type="ECO:0000259" key="9">
    <source>
        <dbReference type="Pfam" id="PF13231"/>
    </source>
</evidence>
<keyword evidence="7 8" id="KW-0472">Membrane</keyword>
<dbReference type="InterPro" id="IPR038731">
    <property type="entry name" value="RgtA/B/C-like"/>
</dbReference>
<sequence length="449" mass="52411">MHALKILILVAFIIRLALPIASFLVSPSYENFYIHMDSDQYIQLAKQIVNNGDFSFQTEPELFRTPGYPVLIIPGVLIGYVEWITIILQAFLSCATIFLIYKISLQLFKNSSAAFAAALLYAIEPLSVLYCSRIMSETLFSFLVCLFIYLIIRYFKDGSKLHLYLASLPFIAAIYTRPVLYYFQYVLAAVFLFWIIINWQDRKKHLLIFCSFIIIIFLLTSVWIVRNGIMTGYWKFSSTVDITLYFYKTPAVLAAKQHRSLNEVQDELVKHYLSLPPLKTWTVVQKYQYMRNEGLKVIMNNPFLYLKTHVKGFFRILFDPSIKDYMNLFQFKGLGSGYFGAPLDMHYFSNIMSHARKEPASFLWFLILGMLLITHYLFTIISISSRKFQWDLSIVLIFILLAYLIFLSAGELGIARYRHPVMPFLSIIAAFSIQRFMHYFSRRKNLTNE</sequence>
<keyword evidence="5 8" id="KW-0812">Transmembrane</keyword>
<evidence type="ECO:0000313" key="11">
    <source>
        <dbReference type="Proteomes" id="UP000178943"/>
    </source>
</evidence>
<keyword evidence="6 8" id="KW-1133">Transmembrane helix</keyword>
<evidence type="ECO:0000256" key="6">
    <source>
        <dbReference type="ARBA" id="ARBA00022989"/>
    </source>
</evidence>
<feature type="transmembrane region" description="Helical" evidence="8">
    <location>
        <begin position="206"/>
        <end position="225"/>
    </location>
</feature>
<name>A0A1F5VN99_9BACT</name>
<dbReference type="STRING" id="1817863.A2Y62_13250"/>
<evidence type="ECO:0000256" key="1">
    <source>
        <dbReference type="ARBA" id="ARBA00004651"/>
    </source>
</evidence>
<evidence type="ECO:0000256" key="3">
    <source>
        <dbReference type="ARBA" id="ARBA00022676"/>
    </source>
</evidence>
<dbReference type="GO" id="GO:0009103">
    <property type="term" value="P:lipopolysaccharide biosynthetic process"/>
    <property type="evidence" value="ECO:0007669"/>
    <property type="project" value="UniProtKB-ARBA"/>
</dbReference>
<dbReference type="GO" id="GO:0005886">
    <property type="term" value="C:plasma membrane"/>
    <property type="evidence" value="ECO:0007669"/>
    <property type="project" value="UniProtKB-SubCell"/>
</dbReference>
<feature type="transmembrane region" description="Helical" evidence="8">
    <location>
        <begin position="362"/>
        <end position="383"/>
    </location>
</feature>
<evidence type="ECO:0000256" key="7">
    <source>
        <dbReference type="ARBA" id="ARBA00023136"/>
    </source>
</evidence>
<keyword evidence="3" id="KW-0328">Glycosyltransferase</keyword>
<evidence type="ECO:0000256" key="5">
    <source>
        <dbReference type="ARBA" id="ARBA00022692"/>
    </source>
</evidence>
<dbReference type="PANTHER" id="PTHR33908">
    <property type="entry name" value="MANNOSYLTRANSFERASE YKCB-RELATED"/>
    <property type="match status" value="1"/>
</dbReference>
<protein>
    <recommendedName>
        <fullName evidence="9">Glycosyltransferase RgtA/B/C/D-like domain-containing protein</fullName>
    </recommendedName>
</protein>
<dbReference type="Pfam" id="PF13231">
    <property type="entry name" value="PMT_2"/>
    <property type="match status" value="1"/>
</dbReference>
<feature type="transmembrane region" description="Helical" evidence="8">
    <location>
        <begin position="390"/>
        <end position="409"/>
    </location>
</feature>
<keyword evidence="2" id="KW-1003">Cell membrane</keyword>
<gene>
    <name evidence="10" type="ORF">A2Y62_13250</name>
</gene>
<feature type="domain" description="Glycosyltransferase RgtA/B/C/D-like" evidence="9">
    <location>
        <begin position="77"/>
        <end position="216"/>
    </location>
</feature>
<evidence type="ECO:0000256" key="2">
    <source>
        <dbReference type="ARBA" id="ARBA00022475"/>
    </source>
</evidence>
<dbReference type="InterPro" id="IPR050297">
    <property type="entry name" value="LipidA_mod_glycosyltrf_83"/>
</dbReference>
<evidence type="ECO:0000256" key="8">
    <source>
        <dbReference type="SAM" id="Phobius"/>
    </source>
</evidence>